<evidence type="ECO:0000256" key="1">
    <source>
        <dbReference type="SAM" id="SignalP"/>
    </source>
</evidence>
<feature type="chain" id="PRO_5028393692" description="Glycoside hydrolase" evidence="1">
    <location>
        <begin position="20"/>
        <end position="713"/>
    </location>
</feature>
<proteinExistence type="predicted"/>
<dbReference type="Pfam" id="PF18952">
    <property type="entry name" value="DUF5696"/>
    <property type="match status" value="1"/>
</dbReference>
<comment type="caution">
    <text evidence="2">The sequence shown here is derived from an EMBL/GenBank/DDBJ whole genome shotgun (WGS) entry which is preliminary data.</text>
</comment>
<protein>
    <recommendedName>
        <fullName evidence="3">Glycoside hydrolase</fullName>
    </recommendedName>
</protein>
<name>A0A7C1FSL4_9CHLR</name>
<gene>
    <name evidence="2" type="ORF">ENQ20_07855</name>
</gene>
<dbReference type="InterPro" id="IPR043751">
    <property type="entry name" value="DUF5696"/>
</dbReference>
<keyword evidence="1" id="KW-0732">Signal</keyword>
<dbReference type="AlphaFoldDB" id="A0A7C1FSL4"/>
<sequence>MAFFAALLALFGASDETWAAPATQTDEIPPSYRQVAENERFRLFVDFDTLAFKLLDKRSGYVWHSGLDELQEGDRLNRAWQAFARSGVSIEYLDARAINRRVSLTNAEHTLEVTPIDQGVSVQVTFLEFGISLQLILQLEAEGVRIEVPSSSIREEKPEFKLGLLYLYPFLGATRGSQTPGYMVLPDGVGSLIRFADTTKARNMFYGRYYGPDLGMIAALPFDPALRRPYPIAFPVFGMVHGEGQNAFLSIVEQGAAYGEIQAHPAGILTNFNFLYNAFLYNESYYQATNRAGAGVTVVQRRTNEFDVVVHFRFLTGEEADYVGMARSYQRYLVEKGLLRKVPVTNPNIGIRLEFLGGDKEQILLWSRFVPMTTLAEMEEILAALQIDNAEVVYYGWQPLGASSMPPTALRLERSLGSVAELRALAERIAAKGGHFSLYLDPQAALRNEAGYSPRNDLAIAITNVSLTGYNRNQVVFYFTFDALRRRFDALQRAIAAHPPIGLALDQIGWMLYSDFRSGRSQNRAQAVEAYRALLAGSPVRIVLYRPNDYLFSAAEAYFDMPLGNNGYVYTSEAVPFLPIVLAGHLPYYGEALNFSANLQEDLLRHVDYGIYPSYFLTQQATTAMLNTRSNWIFTSSYAQWGEHIQQTYRWMNELLGPVRGQAIVARHQLAEGVFATTYANGKQIIVNYTRRPFFYQGVTVEARNAFLLEGAP</sequence>
<feature type="signal peptide" evidence="1">
    <location>
        <begin position="1"/>
        <end position="19"/>
    </location>
</feature>
<evidence type="ECO:0000313" key="2">
    <source>
        <dbReference type="EMBL" id="HDX31395.1"/>
    </source>
</evidence>
<accession>A0A7C1FSL4</accession>
<evidence type="ECO:0008006" key="3">
    <source>
        <dbReference type="Google" id="ProtNLM"/>
    </source>
</evidence>
<dbReference type="EMBL" id="DSMG01000083">
    <property type="protein sequence ID" value="HDX31395.1"/>
    <property type="molecule type" value="Genomic_DNA"/>
</dbReference>
<organism evidence="2">
    <name type="scientific">Caldilinea aerophila</name>
    <dbReference type="NCBI Taxonomy" id="133453"/>
    <lineage>
        <taxon>Bacteria</taxon>
        <taxon>Bacillati</taxon>
        <taxon>Chloroflexota</taxon>
        <taxon>Caldilineae</taxon>
        <taxon>Caldilineales</taxon>
        <taxon>Caldilineaceae</taxon>
        <taxon>Caldilinea</taxon>
    </lineage>
</organism>
<reference evidence="2" key="1">
    <citation type="journal article" date="2020" name="mSystems">
        <title>Genome- and Community-Level Interaction Insights into Carbon Utilization and Element Cycling Functions of Hydrothermarchaeota in Hydrothermal Sediment.</title>
        <authorList>
            <person name="Zhou Z."/>
            <person name="Liu Y."/>
            <person name="Xu W."/>
            <person name="Pan J."/>
            <person name="Luo Z.H."/>
            <person name="Li M."/>
        </authorList>
    </citation>
    <scope>NUCLEOTIDE SEQUENCE [LARGE SCALE GENOMIC DNA]</scope>
    <source>
        <strain evidence="2">SpSt-289</strain>
    </source>
</reference>